<keyword evidence="13" id="KW-1185">Reference proteome</keyword>
<name>A0AA88X9X1_9ASTE</name>
<feature type="transmembrane region" description="Helical" evidence="10">
    <location>
        <begin position="345"/>
        <end position="364"/>
    </location>
</feature>
<dbReference type="Pfam" id="PF23622">
    <property type="entry name" value="LRR_At1g61320_AtMIF1"/>
    <property type="match status" value="1"/>
</dbReference>
<feature type="domain" description="At1g61320/AtMIF1 LRR" evidence="11">
    <location>
        <begin position="467"/>
        <end position="616"/>
    </location>
</feature>
<evidence type="ECO:0000256" key="7">
    <source>
        <dbReference type="ARBA" id="ARBA00022989"/>
    </source>
</evidence>
<evidence type="ECO:0000313" key="13">
    <source>
        <dbReference type="Proteomes" id="UP001188597"/>
    </source>
</evidence>
<comment type="similarity">
    <text evidence="2">Belongs to the plant ureide permease (TC 2.A.7.19) family.</text>
</comment>
<evidence type="ECO:0000256" key="8">
    <source>
        <dbReference type="ARBA" id="ARBA00023136"/>
    </source>
</evidence>
<dbReference type="Pfam" id="PF07168">
    <property type="entry name" value="Ureide_permease"/>
    <property type="match status" value="2"/>
</dbReference>
<sequence>DFLGVPSLIVVPIERSLSSGLKMYLVESKGGAIACMLLALSFLGTWPAVLTLLERRGRLPQHTYLDYTITNLLAAVIIAFTFGQIGKSKPEEPNFLMQLSQDNWPSVLFAMTGGVVLSLGNLATQYAWAFVGLSVTEVVTSSITVVIGTTLNYFLDGKINKAEILFPGVGCFLIAVCFGSAVHASNAADNKEKLSNLENGNKDGTGAKAVSKFEESYTNSGGNGNNDVENGTKKAKAGTADFLIELENRRSIKVFGKSAFIGLGITFFAGACFSLFTPAFNLATNDQWHTLKDGVPHLSVYTAFFYFSVSCFVLALILNIAFLYRPVLNLPRSSIKSYLNDWNGRGWAFLAGFLCGFGNGLQFMGGQAAGYAAADSVQLVVIAGTSTGEHLLGYTSVWRVPEIIKEDVYTAHWYVVYVRGGRWGSHGIVRASEMIMHSSHGIYKSLTLRRYLFENLRIERFRLSVIMVDGSMLSFVEVCIGTAVESGVEELDLSFMALSLFYTLPQRIFTAKSLKVLKVRGDMSQPVEVRSDHVIDLGYLKVLSLEYAYVDDRTVQNFISGCPLVEKLILRNCEGLKEIKVDDKLNYLKEFRIESMYELEQVNIESPRLELLRYLDCSRQFVPCSLNIDASRCQFLERLDLDGSAVTTNMFLEGLVSKLPLLVSLSLSYCDLLVSANLLSPSLKVIQIYYCEKLLDIKINAPKLLSVTYHGKAMPSFYFSIATSSQLGIFALISCTDRLDMAWFLRLRKFLANLNKFHVFFTLSLHAENNSFNVEDLRGIPVPPAHEVENFKLFVSSTWKTKHTAEEDDVVEGGSIIKQSARKDEESESAALKTSNEEDIHESGASIFGRGAEEDDKKNGSSIIKALMTYVKQVEDLTLCGFSSHASLFSTYGLLVLLLFPQELFTLSILKSDTSKFTSFVSDNLIVETGDLNCCSSHQIKCWQHYLENVEVESFMPRYLSQSLDLQTLAELLAPLAESQAFHFQFTCARAAPYSYLVGFEVGIKYGICWRSWSEVVWLQGGECLPVMIGSSGGGLMVSMLWNGDYEVENVKSWQRRTLGGGNRKGQPVKENEAKTFQAFLRVSEAPNLYIFEVVHLMKTAALCGSLYSNSRFSEIKLMNLPYMCMLVDNPCHAAVIIAFTFGEIGKSKPEEPNFLIQLSQDNWPSVLLAMTGGLVLSLGNLATQYAWAFVGLSVVVVVDCSIAVVIGTTMNYFLDGKINTAEILFPGVGCFQTAVFLGSAVHASNAADNKAKLLNLENGKNDGTGEKAVAKFEESYANSSGNNDVENGTKKAKAGTADFLIELENRRSIKVFGKSAFIGLGITFFAGA</sequence>
<gene>
    <name evidence="12" type="ORF">RJ639_002357</name>
</gene>
<dbReference type="GO" id="GO:0015505">
    <property type="term" value="F:uracil:monoatomic cation symporter activity"/>
    <property type="evidence" value="ECO:0007669"/>
    <property type="project" value="TreeGrafter"/>
</dbReference>
<evidence type="ECO:0000256" key="10">
    <source>
        <dbReference type="SAM" id="Phobius"/>
    </source>
</evidence>
<feature type="transmembrane region" description="Helical" evidence="10">
    <location>
        <begin position="31"/>
        <end position="52"/>
    </location>
</feature>
<keyword evidence="6" id="KW-0067">ATP-binding</keyword>
<comment type="subcellular location">
    <subcellularLocation>
        <location evidence="1">Membrane</location>
        <topology evidence="1">Multi-pass membrane protein</topology>
    </subcellularLocation>
</comment>
<feature type="non-terminal residue" evidence="12">
    <location>
        <position position="1329"/>
    </location>
</feature>
<evidence type="ECO:0000256" key="9">
    <source>
        <dbReference type="SAM" id="MobiDB-lite"/>
    </source>
</evidence>
<dbReference type="InterPro" id="IPR009834">
    <property type="entry name" value="Ureide_permease"/>
</dbReference>
<feature type="transmembrane region" description="Helical" evidence="10">
    <location>
        <begin position="103"/>
        <end position="123"/>
    </location>
</feature>
<feature type="region of interest" description="Disordered" evidence="9">
    <location>
        <begin position="816"/>
        <end position="857"/>
    </location>
</feature>
<keyword evidence="3" id="KW-0813">Transport</keyword>
<dbReference type="Gene3D" id="3.80.10.10">
    <property type="entry name" value="Ribonuclease Inhibitor"/>
    <property type="match status" value="1"/>
</dbReference>
<dbReference type="PANTHER" id="PTHR31081">
    <property type="entry name" value="UREIDE PERMEASE 1-RELATED-RELATED"/>
    <property type="match status" value="1"/>
</dbReference>
<keyword evidence="8 10" id="KW-0472">Membrane</keyword>
<feature type="transmembrane region" description="Helical" evidence="10">
    <location>
        <begin position="1186"/>
        <end position="1208"/>
    </location>
</feature>
<evidence type="ECO:0000256" key="6">
    <source>
        <dbReference type="ARBA" id="ARBA00022840"/>
    </source>
</evidence>
<dbReference type="PANTHER" id="PTHR31081:SF5">
    <property type="entry name" value="UREIDE PERMEASE 1-RELATED"/>
    <property type="match status" value="1"/>
</dbReference>
<evidence type="ECO:0000313" key="12">
    <source>
        <dbReference type="EMBL" id="KAK3042311.1"/>
    </source>
</evidence>
<dbReference type="InterPro" id="IPR032675">
    <property type="entry name" value="LRR_dom_sf"/>
</dbReference>
<organism evidence="12 13">
    <name type="scientific">Escallonia herrerae</name>
    <dbReference type="NCBI Taxonomy" id="1293975"/>
    <lineage>
        <taxon>Eukaryota</taxon>
        <taxon>Viridiplantae</taxon>
        <taxon>Streptophyta</taxon>
        <taxon>Embryophyta</taxon>
        <taxon>Tracheophyta</taxon>
        <taxon>Spermatophyta</taxon>
        <taxon>Magnoliopsida</taxon>
        <taxon>eudicotyledons</taxon>
        <taxon>Gunneridae</taxon>
        <taxon>Pentapetalae</taxon>
        <taxon>asterids</taxon>
        <taxon>campanulids</taxon>
        <taxon>Escalloniales</taxon>
        <taxon>Escalloniaceae</taxon>
        <taxon>Escallonia</taxon>
    </lineage>
</organism>
<protein>
    <recommendedName>
        <fullName evidence="11">At1g61320/AtMIF1 LRR domain-containing protein</fullName>
    </recommendedName>
</protein>
<proteinExistence type="inferred from homology"/>
<accession>A0AA88X9X1</accession>
<dbReference type="GO" id="GO:0016020">
    <property type="term" value="C:membrane"/>
    <property type="evidence" value="ECO:0007669"/>
    <property type="project" value="UniProtKB-SubCell"/>
</dbReference>
<dbReference type="EMBL" id="JAVXUP010000021">
    <property type="protein sequence ID" value="KAK3042311.1"/>
    <property type="molecule type" value="Genomic_DNA"/>
</dbReference>
<feature type="transmembrane region" description="Helical" evidence="10">
    <location>
        <begin position="1163"/>
        <end position="1180"/>
    </location>
</feature>
<dbReference type="Proteomes" id="UP001188597">
    <property type="component" value="Unassembled WGS sequence"/>
</dbReference>
<evidence type="ECO:0000256" key="5">
    <source>
        <dbReference type="ARBA" id="ARBA00022741"/>
    </source>
</evidence>
<feature type="transmembrane region" description="Helical" evidence="10">
    <location>
        <begin position="130"/>
        <end position="152"/>
    </location>
</feature>
<dbReference type="GO" id="GO:0005274">
    <property type="term" value="F:allantoin:proton symporter activity"/>
    <property type="evidence" value="ECO:0007669"/>
    <property type="project" value="TreeGrafter"/>
</dbReference>
<dbReference type="InterPro" id="IPR055357">
    <property type="entry name" value="LRR_At1g61320_AtMIF1"/>
</dbReference>
<feature type="transmembrane region" description="Helical" evidence="10">
    <location>
        <begin position="259"/>
        <end position="283"/>
    </location>
</feature>
<keyword evidence="7 10" id="KW-1133">Transmembrane helix</keyword>
<dbReference type="GO" id="GO:0005524">
    <property type="term" value="F:ATP binding"/>
    <property type="evidence" value="ECO:0007669"/>
    <property type="project" value="UniProtKB-KW"/>
</dbReference>
<dbReference type="SUPFAM" id="SSF52058">
    <property type="entry name" value="L domain-like"/>
    <property type="match status" value="1"/>
</dbReference>
<dbReference type="InterPro" id="IPR030189">
    <property type="entry name" value="UPS_plant"/>
</dbReference>
<feature type="transmembrane region" description="Helical" evidence="10">
    <location>
        <begin position="64"/>
        <end position="83"/>
    </location>
</feature>
<comment type="caution">
    <text evidence="12">The sequence shown here is derived from an EMBL/GenBank/DDBJ whole genome shotgun (WGS) entry which is preliminary data.</text>
</comment>
<evidence type="ECO:0000256" key="3">
    <source>
        <dbReference type="ARBA" id="ARBA00022448"/>
    </source>
</evidence>
<keyword evidence="4 10" id="KW-0812">Transmembrane</keyword>
<reference evidence="12" key="1">
    <citation type="submission" date="2022-12" db="EMBL/GenBank/DDBJ databases">
        <title>Draft genome assemblies for two species of Escallonia (Escalloniales).</title>
        <authorList>
            <person name="Chanderbali A."/>
            <person name="Dervinis C."/>
            <person name="Anghel I."/>
            <person name="Soltis D."/>
            <person name="Soltis P."/>
            <person name="Zapata F."/>
        </authorList>
    </citation>
    <scope>NUCLEOTIDE SEQUENCE</scope>
    <source>
        <strain evidence="12">UCBG64.0493</strain>
        <tissue evidence="12">Leaf</tissue>
    </source>
</reference>
<feature type="transmembrane region" description="Helical" evidence="10">
    <location>
        <begin position="164"/>
        <end position="184"/>
    </location>
</feature>
<evidence type="ECO:0000256" key="1">
    <source>
        <dbReference type="ARBA" id="ARBA00004141"/>
    </source>
</evidence>
<feature type="transmembrane region" description="Helical" evidence="10">
    <location>
        <begin position="303"/>
        <end position="324"/>
    </location>
</feature>
<keyword evidence="5" id="KW-0547">Nucleotide-binding</keyword>
<evidence type="ECO:0000259" key="11">
    <source>
        <dbReference type="Pfam" id="PF23622"/>
    </source>
</evidence>
<evidence type="ECO:0000256" key="2">
    <source>
        <dbReference type="ARBA" id="ARBA00005931"/>
    </source>
</evidence>
<evidence type="ECO:0000256" key="4">
    <source>
        <dbReference type="ARBA" id="ARBA00022692"/>
    </source>
</evidence>